<dbReference type="SUPFAM" id="SSF46785">
    <property type="entry name" value="Winged helix' DNA-binding domain"/>
    <property type="match status" value="1"/>
</dbReference>
<feature type="region of interest" description="Disordered" evidence="6">
    <location>
        <begin position="387"/>
        <end position="413"/>
    </location>
</feature>
<accession>A0A9W7IPL3</accession>
<evidence type="ECO:0000259" key="7">
    <source>
        <dbReference type="PROSITE" id="PS51504"/>
    </source>
</evidence>
<keyword evidence="4" id="KW-0238">DNA-binding</keyword>
<evidence type="ECO:0000256" key="5">
    <source>
        <dbReference type="ARBA" id="ARBA00023242"/>
    </source>
</evidence>
<dbReference type="Proteomes" id="UP001165190">
    <property type="component" value="Unassembled WGS sequence"/>
</dbReference>
<feature type="region of interest" description="Disordered" evidence="6">
    <location>
        <begin position="297"/>
        <end position="336"/>
    </location>
</feature>
<dbReference type="SMART" id="SM00384">
    <property type="entry name" value="AT_hook"/>
    <property type="match status" value="7"/>
</dbReference>
<dbReference type="SMART" id="SM00526">
    <property type="entry name" value="H15"/>
    <property type="match status" value="1"/>
</dbReference>
<dbReference type="GO" id="GO:0031492">
    <property type="term" value="F:nucleosomal DNA binding"/>
    <property type="evidence" value="ECO:0007669"/>
    <property type="project" value="TreeGrafter"/>
</dbReference>
<feature type="compositionally biased region" description="Low complexity" evidence="6">
    <location>
        <begin position="156"/>
        <end position="170"/>
    </location>
</feature>
<dbReference type="GO" id="GO:0006334">
    <property type="term" value="P:nucleosome assembly"/>
    <property type="evidence" value="ECO:0007669"/>
    <property type="project" value="InterPro"/>
</dbReference>
<evidence type="ECO:0000313" key="9">
    <source>
        <dbReference type="Proteomes" id="UP001165190"/>
    </source>
</evidence>
<dbReference type="FunFam" id="1.10.10.10:FF:000637">
    <property type="entry name" value="Histone H1.2"/>
    <property type="match status" value="1"/>
</dbReference>
<evidence type="ECO:0000256" key="6">
    <source>
        <dbReference type="SAM" id="MobiDB-lite"/>
    </source>
</evidence>
<dbReference type="PRINTS" id="PR00624">
    <property type="entry name" value="HISTONEH5"/>
</dbReference>
<gene>
    <name evidence="8" type="ORF">HRI_003655700</name>
</gene>
<reference evidence="8" key="1">
    <citation type="submission" date="2023-05" db="EMBL/GenBank/DDBJ databases">
        <title>Genome and transcriptome analyses reveal genes involved in the formation of fine ridges on petal epidermal cells in Hibiscus trionum.</title>
        <authorList>
            <person name="Koshimizu S."/>
            <person name="Masuda S."/>
            <person name="Ishii T."/>
            <person name="Shirasu K."/>
            <person name="Hoshino A."/>
            <person name="Arita M."/>
        </authorList>
    </citation>
    <scope>NUCLEOTIDE SEQUENCE</scope>
    <source>
        <strain evidence="8">Hamamatsu line</strain>
    </source>
</reference>
<keyword evidence="3" id="KW-0158">Chromosome</keyword>
<dbReference type="GO" id="GO:0003690">
    <property type="term" value="F:double-stranded DNA binding"/>
    <property type="evidence" value="ECO:0007669"/>
    <property type="project" value="TreeGrafter"/>
</dbReference>
<dbReference type="GO" id="GO:0045910">
    <property type="term" value="P:negative regulation of DNA recombination"/>
    <property type="evidence" value="ECO:0007669"/>
    <property type="project" value="TreeGrafter"/>
</dbReference>
<dbReference type="InterPro" id="IPR017956">
    <property type="entry name" value="AT_hook_DNA-bd_motif"/>
</dbReference>
<dbReference type="GO" id="GO:0005730">
    <property type="term" value="C:nucleolus"/>
    <property type="evidence" value="ECO:0007669"/>
    <property type="project" value="TreeGrafter"/>
</dbReference>
<dbReference type="GO" id="GO:0000786">
    <property type="term" value="C:nucleosome"/>
    <property type="evidence" value="ECO:0007669"/>
    <property type="project" value="InterPro"/>
</dbReference>
<evidence type="ECO:0000256" key="4">
    <source>
        <dbReference type="ARBA" id="ARBA00023125"/>
    </source>
</evidence>
<evidence type="ECO:0000313" key="8">
    <source>
        <dbReference type="EMBL" id="GMI99864.1"/>
    </source>
</evidence>
<dbReference type="GO" id="GO:0030527">
    <property type="term" value="F:structural constituent of chromatin"/>
    <property type="evidence" value="ECO:0007669"/>
    <property type="project" value="InterPro"/>
</dbReference>
<protein>
    <submittedName>
        <fullName evidence="8">High mobility group A5</fullName>
    </submittedName>
</protein>
<name>A0A9W7IPL3_HIBTR</name>
<dbReference type="EMBL" id="BSYR01000035">
    <property type="protein sequence ID" value="GMI99864.1"/>
    <property type="molecule type" value="Genomic_DNA"/>
</dbReference>
<dbReference type="AlphaFoldDB" id="A0A9W7IPL3"/>
<sequence length="413" mass="42912">MDPFFSSIPVAPPPPIPPPSVIPVVAPPFASNPPPAAATVAGGPPPSFDHPSYSDMICEAIAALKDANGSSKRAIAKYIESAHKDLPPTHSALLTHHLKRLKNNGILIMVKKSYKLASDATRSEVPIPDSAPPNPPDASTGLKRSRGRPPKPKLPIPAAAVEPIPAQQQPAPVPDVAKRSPGRPRKNGPVGQLGVRKGRGRPPKTGPKKSPGRPKKPKTVRSVVGANAIKRGRGRPPKAVNQLPQPVAVPIQGQPVAVPYADTAPAATTAIAASPRPRGRPKGTAVAADVAAAAGVTVPGKGRGRPPKIGGVAAKPRKSTGKPVGRPKKTSGGAASYADLKRKLEFFQSKVKQAVEVLKSQFSSESNISTIDAIQELEGLATMDIGKPFKEDAQLPPEPTQPALVPQNGGQLY</sequence>
<dbReference type="Gene3D" id="1.10.10.10">
    <property type="entry name" value="Winged helix-like DNA-binding domain superfamily/Winged helix DNA-binding domain"/>
    <property type="match status" value="1"/>
</dbReference>
<evidence type="ECO:0000256" key="2">
    <source>
        <dbReference type="ARBA" id="ARBA00004286"/>
    </source>
</evidence>
<dbReference type="GO" id="GO:0030261">
    <property type="term" value="P:chromosome condensation"/>
    <property type="evidence" value="ECO:0007669"/>
    <property type="project" value="TreeGrafter"/>
</dbReference>
<keyword evidence="9" id="KW-1185">Reference proteome</keyword>
<dbReference type="CDD" id="cd00073">
    <property type="entry name" value="H15"/>
    <property type="match status" value="1"/>
</dbReference>
<keyword evidence="5" id="KW-0539">Nucleus</keyword>
<feature type="compositionally biased region" description="Basic residues" evidence="6">
    <location>
        <begin position="196"/>
        <end position="219"/>
    </location>
</feature>
<dbReference type="InterPro" id="IPR005818">
    <property type="entry name" value="Histone_H1/H5_H15"/>
</dbReference>
<dbReference type="PRINTS" id="PR00929">
    <property type="entry name" value="ATHOOK"/>
</dbReference>
<dbReference type="InterPro" id="IPR036390">
    <property type="entry name" value="WH_DNA-bd_sf"/>
</dbReference>
<dbReference type="OrthoDB" id="1110759at2759"/>
<dbReference type="PANTHER" id="PTHR11467:SF29">
    <property type="entry name" value="OS03G0711600 PROTEIN"/>
    <property type="match status" value="1"/>
</dbReference>
<feature type="compositionally biased region" description="Basic residues" evidence="6">
    <location>
        <begin position="315"/>
        <end position="329"/>
    </location>
</feature>
<evidence type="ECO:0000256" key="1">
    <source>
        <dbReference type="ARBA" id="ARBA00004123"/>
    </source>
</evidence>
<dbReference type="PANTHER" id="PTHR11467">
    <property type="entry name" value="HISTONE H1"/>
    <property type="match status" value="1"/>
</dbReference>
<dbReference type="PROSITE" id="PS51504">
    <property type="entry name" value="H15"/>
    <property type="match status" value="1"/>
</dbReference>
<evidence type="ECO:0000256" key="3">
    <source>
        <dbReference type="ARBA" id="ARBA00022454"/>
    </source>
</evidence>
<dbReference type="Pfam" id="PF00538">
    <property type="entry name" value="Linker_histone"/>
    <property type="match status" value="1"/>
</dbReference>
<dbReference type="InterPro" id="IPR005819">
    <property type="entry name" value="H1/H5"/>
</dbReference>
<comment type="subcellular location">
    <subcellularLocation>
        <location evidence="2">Chromosome</location>
    </subcellularLocation>
    <subcellularLocation>
        <location evidence="1">Nucleus</location>
    </subcellularLocation>
</comment>
<organism evidence="8 9">
    <name type="scientific">Hibiscus trionum</name>
    <name type="common">Flower of an hour</name>
    <dbReference type="NCBI Taxonomy" id="183268"/>
    <lineage>
        <taxon>Eukaryota</taxon>
        <taxon>Viridiplantae</taxon>
        <taxon>Streptophyta</taxon>
        <taxon>Embryophyta</taxon>
        <taxon>Tracheophyta</taxon>
        <taxon>Spermatophyta</taxon>
        <taxon>Magnoliopsida</taxon>
        <taxon>eudicotyledons</taxon>
        <taxon>Gunneridae</taxon>
        <taxon>Pentapetalae</taxon>
        <taxon>rosids</taxon>
        <taxon>malvids</taxon>
        <taxon>Malvales</taxon>
        <taxon>Malvaceae</taxon>
        <taxon>Malvoideae</taxon>
        <taxon>Hibiscus</taxon>
    </lineage>
</organism>
<comment type="caution">
    <text evidence="8">The sequence shown here is derived from an EMBL/GenBank/DDBJ whole genome shotgun (WGS) entry which is preliminary data.</text>
</comment>
<proteinExistence type="predicted"/>
<feature type="region of interest" description="Disordered" evidence="6">
    <location>
        <begin position="121"/>
        <end position="245"/>
    </location>
</feature>
<feature type="domain" description="H15" evidence="7">
    <location>
        <begin position="49"/>
        <end position="118"/>
    </location>
</feature>
<dbReference type="InterPro" id="IPR036388">
    <property type="entry name" value="WH-like_DNA-bd_sf"/>
</dbReference>